<dbReference type="AlphaFoldDB" id="E9H5R6"/>
<dbReference type="EMBL" id="GL732594">
    <property type="protein sequence ID" value="EFX72916.1"/>
    <property type="molecule type" value="Genomic_DNA"/>
</dbReference>
<evidence type="ECO:0000313" key="3">
    <source>
        <dbReference type="Proteomes" id="UP000000305"/>
    </source>
</evidence>
<evidence type="ECO:0000256" key="1">
    <source>
        <dbReference type="SAM" id="Phobius"/>
    </source>
</evidence>
<evidence type="ECO:0000313" key="2">
    <source>
        <dbReference type="EMBL" id="EFX72916.1"/>
    </source>
</evidence>
<keyword evidence="1" id="KW-0472">Membrane</keyword>
<keyword evidence="1" id="KW-0812">Transmembrane</keyword>
<proteinExistence type="predicted"/>
<feature type="transmembrane region" description="Helical" evidence="1">
    <location>
        <begin position="213"/>
        <end position="230"/>
    </location>
</feature>
<protein>
    <submittedName>
        <fullName evidence="2">Uncharacterized protein</fullName>
    </submittedName>
</protein>
<gene>
    <name evidence="2" type="ORF">DAPPUDRAFT_253730</name>
</gene>
<keyword evidence="3" id="KW-1185">Reference proteome</keyword>
<accession>E9H5R6</accession>
<name>E9H5R6_DAPPU</name>
<keyword evidence="1" id="KW-1133">Transmembrane helix</keyword>
<dbReference type="PhylomeDB" id="E9H5R6"/>
<organism evidence="2 3">
    <name type="scientific">Daphnia pulex</name>
    <name type="common">Water flea</name>
    <dbReference type="NCBI Taxonomy" id="6669"/>
    <lineage>
        <taxon>Eukaryota</taxon>
        <taxon>Metazoa</taxon>
        <taxon>Ecdysozoa</taxon>
        <taxon>Arthropoda</taxon>
        <taxon>Crustacea</taxon>
        <taxon>Branchiopoda</taxon>
        <taxon>Diplostraca</taxon>
        <taxon>Cladocera</taxon>
        <taxon>Anomopoda</taxon>
        <taxon>Daphniidae</taxon>
        <taxon>Daphnia</taxon>
    </lineage>
</organism>
<dbReference type="HOGENOM" id="CLU_1035354_0_0_1"/>
<sequence length="269" mass="30280">MSINFKWRRRTGGNKNEALALILLSICVAMSHQQYFHPRMMMGLPWMSPFAQHPMYFNNSPHYPYTSDVESPDNDVQSRETVQNRLVSGISSSSTSIGNPFVKTFTFTISSTCTALSVTTCVAISNLSPNPVACNGRRRRFAEYNDEQGEDIAAQYPIIPSEVRIVMPTEEPSSGLTRPSRQLPFGISSSIDDENEIAGIGKQQRDKRFFQQFWNIFATAVTVILLGRWFRAPSPRRWLFPASAPSYLVCRSVTAFAELRSFSLLNSNS</sequence>
<dbReference type="InParanoid" id="E9H5R6"/>
<reference evidence="2 3" key="1">
    <citation type="journal article" date="2011" name="Science">
        <title>The ecoresponsive genome of Daphnia pulex.</title>
        <authorList>
            <person name="Colbourne J.K."/>
            <person name="Pfrender M.E."/>
            <person name="Gilbert D."/>
            <person name="Thomas W.K."/>
            <person name="Tucker A."/>
            <person name="Oakley T.H."/>
            <person name="Tokishita S."/>
            <person name="Aerts A."/>
            <person name="Arnold G.J."/>
            <person name="Basu M.K."/>
            <person name="Bauer D.J."/>
            <person name="Caceres C.E."/>
            <person name="Carmel L."/>
            <person name="Casola C."/>
            <person name="Choi J.H."/>
            <person name="Detter J.C."/>
            <person name="Dong Q."/>
            <person name="Dusheyko S."/>
            <person name="Eads B.D."/>
            <person name="Frohlich T."/>
            <person name="Geiler-Samerotte K.A."/>
            <person name="Gerlach D."/>
            <person name="Hatcher P."/>
            <person name="Jogdeo S."/>
            <person name="Krijgsveld J."/>
            <person name="Kriventseva E.V."/>
            <person name="Kultz D."/>
            <person name="Laforsch C."/>
            <person name="Lindquist E."/>
            <person name="Lopez J."/>
            <person name="Manak J.R."/>
            <person name="Muller J."/>
            <person name="Pangilinan J."/>
            <person name="Patwardhan R.P."/>
            <person name="Pitluck S."/>
            <person name="Pritham E.J."/>
            <person name="Rechtsteiner A."/>
            <person name="Rho M."/>
            <person name="Rogozin I.B."/>
            <person name="Sakarya O."/>
            <person name="Salamov A."/>
            <person name="Schaack S."/>
            <person name="Shapiro H."/>
            <person name="Shiga Y."/>
            <person name="Skalitzky C."/>
            <person name="Smith Z."/>
            <person name="Souvorov A."/>
            <person name="Sung W."/>
            <person name="Tang Z."/>
            <person name="Tsuchiya D."/>
            <person name="Tu H."/>
            <person name="Vos H."/>
            <person name="Wang M."/>
            <person name="Wolf Y.I."/>
            <person name="Yamagata H."/>
            <person name="Yamada T."/>
            <person name="Ye Y."/>
            <person name="Shaw J.R."/>
            <person name="Andrews J."/>
            <person name="Crease T.J."/>
            <person name="Tang H."/>
            <person name="Lucas S.M."/>
            <person name="Robertson H.M."/>
            <person name="Bork P."/>
            <person name="Koonin E.V."/>
            <person name="Zdobnov E.M."/>
            <person name="Grigoriev I.V."/>
            <person name="Lynch M."/>
            <person name="Boore J.L."/>
        </authorList>
    </citation>
    <scope>NUCLEOTIDE SEQUENCE [LARGE SCALE GENOMIC DNA]</scope>
</reference>
<dbReference type="KEGG" id="dpx:DAPPUDRAFT_253730"/>
<dbReference type="Proteomes" id="UP000000305">
    <property type="component" value="Unassembled WGS sequence"/>
</dbReference>